<proteinExistence type="predicted"/>
<dbReference type="KEGG" id="mhz:Metho_1812"/>
<evidence type="ECO:0000313" key="2">
    <source>
        <dbReference type="Proteomes" id="UP000010866"/>
    </source>
</evidence>
<dbReference type="HOGENOM" id="CLU_975315_0_0_2"/>
<gene>
    <name evidence="1" type="ordered locus">Metho_1812</name>
</gene>
<keyword evidence="2" id="KW-1185">Reference proteome</keyword>
<dbReference type="GeneID" id="14406325"/>
<evidence type="ECO:0000313" key="1">
    <source>
        <dbReference type="EMBL" id="AGB49995.1"/>
    </source>
</evidence>
<protein>
    <submittedName>
        <fullName evidence="1">Uncharacterized protein</fullName>
    </submittedName>
</protein>
<dbReference type="OrthoDB" id="142019at2157"/>
<reference evidence="2" key="1">
    <citation type="submission" date="2012-02" db="EMBL/GenBank/DDBJ databases">
        <title>Complete sequence of chromosome of Methanomethylovorans hollandica DSM 15978.</title>
        <authorList>
            <person name="Lucas S."/>
            <person name="Copeland A."/>
            <person name="Lapidus A."/>
            <person name="Glavina del Rio T."/>
            <person name="Dalin E."/>
            <person name="Tice H."/>
            <person name="Bruce D."/>
            <person name="Goodwin L."/>
            <person name="Pitluck S."/>
            <person name="Peters L."/>
            <person name="Mikhailova N."/>
            <person name="Held B."/>
            <person name="Kyrpides N."/>
            <person name="Mavromatis K."/>
            <person name="Ivanova N."/>
            <person name="Brettin T."/>
            <person name="Detter J.C."/>
            <person name="Han C."/>
            <person name="Larimer F."/>
            <person name="Land M."/>
            <person name="Hauser L."/>
            <person name="Markowitz V."/>
            <person name="Cheng J.-F."/>
            <person name="Hugenholtz P."/>
            <person name="Woyke T."/>
            <person name="Wu D."/>
            <person name="Spring S."/>
            <person name="Schroeder M."/>
            <person name="Brambilla E."/>
            <person name="Klenk H.-P."/>
            <person name="Eisen J.A."/>
        </authorList>
    </citation>
    <scope>NUCLEOTIDE SEQUENCE [LARGE SCALE GENOMIC DNA]</scope>
    <source>
        <strain evidence="2">DSM 15978 / NBRC 107637 / DMS1</strain>
    </source>
</reference>
<dbReference type="Proteomes" id="UP000010866">
    <property type="component" value="Chromosome"/>
</dbReference>
<organism evidence="1 2">
    <name type="scientific">Methanomethylovorans hollandica (strain DSM 15978 / NBRC 107637 / DMS1)</name>
    <dbReference type="NCBI Taxonomy" id="867904"/>
    <lineage>
        <taxon>Archaea</taxon>
        <taxon>Methanobacteriati</taxon>
        <taxon>Methanobacteriota</taxon>
        <taxon>Stenosarchaea group</taxon>
        <taxon>Methanomicrobia</taxon>
        <taxon>Methanosarcinales</taxon>
        <taxon>Methanosarcinaceae</taxon>
        <taxon>Methanomethylovorans</taxon>
    </lineage>
</organism>
<dbReference type="AlphaFoldDB" id="L0KZ74"/>
<accession>L0KZ74</accession>
<sequence>MDSFNLVTHEPRMLIVTGEKTFEEMKELAWNKKTAAFGGLKNLLSRPKPEDINITHSEKQYKPFWHAVCSTHFEYKRNCEFIVKISDPIVQKVTIFGEEKTMDPQRNITLSRVEHCLEANSKDIFVDAYTEKEEDFSKYVAMSTRELAQTAELNEGNTIVLPVKVKAAYIVRKLLTEMLKPIDADEVLDETVSIDTLDLYFRPVYAFEYTWVPKNKQNVLEFDGITGEFYSGKVLREKMTEIFTEEALFEIGGEIAGFIVPGAGIPVKILQESRKRKKVIDK</sequence>
<dbReference type="RefSeq" id="WP_015325160.1">
    <property type="nucleotide sequence ID" value="NC_019977.1"/>
</dbReference>
<name>L0KZ74_METHD</name>
<dbReference type="EMBL" id="CP003362">
    <property type="protein sequence ID" value="AGB49995.1"/>
    <property type="molecule type" value="Genomic_DNA"/>
</dbReference>